<dbReference type="RefSeq" id="WP_169662169.1">
    <property type="nucleotide sequence ID" value="NZ_CP076133.1"/>
</dbReference>
<feature type="transmembrane region" description="Helical" evidence="1">
    <location>
        <begin position="40"/>
        <end position="60"/>
    </location>
</feature>
<evidence type="ECO:0000313" key="3">
    <source>
        <dbReference type="Proteomes" id="UP000678679"/>
    </source>
</evidence>
<keyword evidence="1" id="KW-0472">Membrane</keyword>
<keyword evidence="1" id="KW-0812">Transmembrane</keyword>
<feature type="transmembrane region" description="Helical" evidence="1">
    <location>
        <begin position="9"/>
        <end position="28"/>
    </location>
</feature>
<dbReference type="AlphaFoldDB" id="A0AAX1NC46"/>
<evidence type="ECO:0000313" key="2">
    <source>
        <dbReference type="EMBL" id="QWG05160.1"/>
    </source>
</evidence>
<dbReference type="EMBL" id="CP076133">
    <property type="protein sequence ID" value="QWG05160.1"/>
    <property type="molecule type" value="Genomic_DNA"/>
</dbReference>
<dbReference type="KEGG" id="fya:KMW28_22310"/>
<name>A0AAX1NC46_9BACT</name>
<keyword evidence="1" id="KW-1133">Transmembrane helix</keyword>
<gene>
    <name evidence="2" type="ORF">KMW28_22310</name>
</gene>
<reference evidence="2 3" key="1">
    <citation type="submission" date="2021-05" db="EMBL/GenBank/DDBJ databases">
        <title>Comparative genomic studies on the polysaccharide-degrading batcterial strains of the Flammeovirga genus.</title>
        <authorList>
            <person name="Zewei F."/>
            <person name="Zheng Z."/>
            <person name="Yu L."/>
            <person name="Ruyue G."/>
            <person name="Yanhong M."/>
            <person name="Yuanyuan C."/>
            <person name="Jingyan G."/>
            <person name="Wenjun H."/>
        </authorList>
    </citation>
    <scope>NUCLEOTIDE SEQUENCE [LARGE SCALE GENOMIC DNA]</scope>
    <source>
        <strain evidence="2 3">NBRC:100898</strain>
    </source>
</reference>
<protein>
    <submittedName>
        <fullName evidence="2">Uncharacterized protein</fullName>
    </submittedName>
</protein>
<proteinExistence type="predicted"/>
<accession>A0AAX1NC46</accession>
<sequence>MKQINKKDILIFIITISICWIFSEYISNYEYFVWRKEIDIFSVISLLITSSIGIYIAVYLNKSIEASKFEKELIIEEVKKIKPIILEIKQGLLDNKLEFNTTINNFKKMGSRLSEIDQLNKILSFNLNVDDIIEDYRILKRNITGISPLVTGEDKLKYIEFGDEIKRSDSISLIDKIGENLIRLASTAYRS</sequence>
<keyword evidence="3" id="KW-1185">Reference proteome</keyword>
<organism evidence="2 3">
    <name type="scientific">Flammeovirga yaeyamensis</name>
    <dbReference type="NCBI Taxonomy" id="367791"/>
    <lineage>
        <taxon>Bacteria</taxon>
        <taxon>Pseudomonadati</taxon>
        <taxon>Bacteroidota</taxon>
        <taxon>Cytophagia</taxon>
        <taxon>Cytophagales</taxon>
        <taxon>Flammeovirgaceae</taxon>
        <taxon>Flammeovirga</taxon>
    </lineage>
</organism>
<evidence type="ECO:0000256" key="1">
    <source>
        <dbReference type="SAM" id="Phobius"/>
    </source>
</evidence>
<dbReference type="Proteomes" id="UP000678679">
    <property type="component" value="Chromosome 2"/>
</dbReference>